<dbReference type="RefSeq" id="WP_221336990.1">
    <property type="nucleotide sequence ID" value="NZ_BAABIX010000008.1"/>
</dbReference>
<organism evidence="3 4">
    <name type="scientific">Thermocatellispora tengchongensis</name>
    <dbReference type="NCBI Taxonomy" id="1073253"/>
    <lineage>
        <taxon>Bacteria</taxon>
        <taxon>Bacillati</taxon>
        <taxon>Actinomycetota</taxon>
        <taxon>Actinomycetes</taxon>
        <taxon>Streptosporangiales</taxon>
        <taxon>Streptosporangiaceae</taxon>
        <taxon>Thermocatellispora</taxon>
    </lineage>
</organism>
<dbReference type="PANTHER" id="PTHR43798">
    <property type="entry name" value="MONOACYLGLYCEROL LIPASE"/>
    <property type="match status" value="1"/>
</dbReference>
<dbReference type="InterPro" id="IPR029058">
    <property type="entry name" value="AB_hydrolase_fold"/>
</dbReference>
<evidence type="ECO:0000259" key="2">
    <source>
        <dbReference type="Pfam" id="PF12697"/>
    </source>
</evidence>
<reference evidence="3 4" key="1">
    <citation type="submission" date="2020-08" db="EMBL/GenBank/DDBJ databases">
        <title>Genomic Encyclopedia of Type Strains, Phase IV (KMG-IV): sequencing the most valuable type-strain genomes for metagenomic binning, comparative biology and taxonomic classification.</title>
        <authorList>
            <person name="Goeker M."/>
        </authorList>
    </citation>
    <scope>NUCLEOTIDE SEQUENCE [LARGE SCALE GENOMIC DNA]</scope>
    <source>
        <strain evidence="3 4">DSM 45615</strain>
    </source>
</reference>
<name>A0A840PKZ6_9ACTN</name>
<keyword evidence="4" id="KW-1185">Reference proteome</keyword>
<dbReference type="InterPro" id="IPR036527">
    <property type="entry name" value="SCP2_sterol-bd_dom_sf"/>
</dbReference>
<evidence type="ECO:0000313" key="3">
    <source>
        <dbReference type="EMBL" id="MBB5136725.1"/>
    </source>
</evidence>
<dbReference type="InterPro" id="IPR050266">
    <property type="entry name" value="AB_hydrolase_sf"/>
</dbReference>
<proteinExistence type="predicted"/>
<dbReference type="AlphaFoldDB" id="A0A840PKZ6"/>
<dbReference type="SUPFAM" id="SSF55718">
    <property type="entry name" value="SCP-like"/>
    <property type="match status" value="1"/>
</dbReference>
<feature type="domain" description="AB hydrolase-1" evidence="2">
    <location>
        <begin position="176"/>
        <end position="400"/>
    </location>
</feature>
<evidence type="ECO:0000313" key="4">
    <source>
        <dbReference type="Proteomes" id="UP000578449"/>
    </source>
</evidence>
<dbReference type="InterPro" id="IPR000073">
    <property type="entry name" value="AB_hydrolase_1"/>
</dbReference>
<dbReference type="PRINTS" id="PR00111">
    <property type="entry name" value="ABHYDROLASE"/>
</dbReference>
<dbReference type="PANTHER" id="PTHR43798:SF31">
    <property type="entry name" value="AB HYDROLASE SUPERFAMILY PROTEIN YCLE"/>
    <property type="match status" value="1"/>
</dbReference>
<dbReference type="EMBL" id="JACHGN010000015">
    <property type="protein sequence ID" value="MBB5136725.1"/>
    <property type="molecule type" value="Genomic_DNA"/>
</dbReference>
<accession>A0A840PKZ6</accession>
<dbReference type="Pfam" id="PF12697">
    <property type="entry name" value="Abhydrolase_6"/>
    <property type="match status" value="1"/>
</dbReference>
<gene>
    <name evidence="3" type="ORF">HNP84_006476</name>
</gene>
<dbReference type="GO" id="GO:0016787">
    <property type="term" value="F:hydrolase activity"/>
    <property type="evidence" value="ECO:0007669"/>
    <property type="project" value="UniProtKB-KW"/>
</dbReference>
<dbReference type="SUPFAM" id="SSF53474">
    <property type="entry name" value="alpha/beta-Hydrolases"/>
    <property type="match status" value="1"/>
</dbReference>
<dbReference type="Gene3D" id="3.40.50.1820">
    <property type="entry name" value="alpha/beta hydrolase"/>
    <property type="match status" value="1"/>
</dbReference>
<dbReference type="Proteomes" id="UP000578449">
    <property type="component" value="Unassembled WGS sequence"/>
</dbReference>
<keyword evidence="1" id="KW-0378">Hydrolase</keyword>
<dbReference type="Gene3D" id="3.30.1050.10">
    <property type="entry name" value="SCP2 sterol-binding domain"/>
    <property type="match status" value="1"/>
</dbReference>
<evidence type="ECO:0000256" key="1">
    <source>
        <dbReference type="ARBA" id="ARBA00022801"/>
    </source>
</evidence>
<dbReference type="GO" id="GO:0016020">
    <property type="term" value="C:membrane"/>
    <property type="evidence" value="ECO:0007669"/>
    <property type="project" value="TreeGrafter"/>
</dbReference>
<protein>
    <submittedName>
        <fullName evidence="3">Pimeloyl-ACP methyl ester carboxylesterase</fullName>
    </submittedName>
</protein>
<sequence length="410" mass="45162">MKTPSGPSDLKEFEQESWWEAVQTELNGDSEWADAARYFPARIEFRSDHASWTVDTRDGRVVSVRQGSHPQGADITIVAPDAEWRRVIDGQVDWFQGTSPGLGHITVEGDVIAAMRNVKAMWRLLGALSTAGRPAAEPGPYSPDPETDRHTAISGRYVTVNGLRTYYEEAGDGIPIVCIHAAGQDTLMYRHVVEGLSDEFRVISIDAPGHGKTLEPAGGAFRDISDHADFNEAFIEALGLENPVIVGCSMGGNMVLELASRRPGFYRAVISAEGSDYTPTVSDTLLEMLLLNGPQILEGWSRSMTGHRTPPDRAREVVWQLRRVCPEVIAADLTGYAGFDRRGHVGRIESPVLLLRGDADWLVPQEMVEQVSSRIPGSRIAVLEGTGHYPMIENPVEFNQTVRDFVRETL</sequence>
<comment type="caution">
    <text evidence="3">The sequence shown here is derived from an EMBL/GenBank/DDBJ whole genome shotgun (WGS) entry which is preliminary data.</text>
</comment>